<dbReference type="InterPro" id="IPR036872">
    <property type="entry name" value="CH_dom_sf"/>
</dbReference>
<dbReference type="Gene3D" id="1.10.418.10">
    <property type="entry name" value="Calponin-like domain"/>
    <property type="match status" value="1"/>
</dbReference>
<feature type="compositionally biased region" description="Acidic residues" evidence="1">
    <location>
        <begin position="135"/>
        <end position="147"/>
    </location>
</feature>
<sequence>MTKSITSGLAGPILSMGNVHFLAAAKSGTFFARDNVSNFITWCRKSLQILECLLFETDDLIMRKNEKHVILCLLEVARRGAKFGMLAPMLVQMERQIDREIAADNRANAGVGCGTQTEGESGGTGTGISTGTETELYDSDSEEEDHEAESPMLMYGPQPQIVTNDLKSLDEMIVTLLKKQAISVKGPPKSQTLCNENRNVHTT</sequence>
<dbReference type="GO" id="GO:0005737">
    <property type="term" value="C:cytoplasm"/>
    <property type="evidence" value="ECO:0007669"/>
    <property type="project" value="TreeGrafter"/>
</dbReference>
<accession>A0A182T8X7</accession>
<dbReference type="PANTHER" id="PTHR46756:SF18">
    <property type="entry name" value="GAS2-LIKE PROTEIN PICKLED EGGS"/>
    <property type="match status" value="1"/>
</dbReference>
<dbReference type="PANTHER" id="PTHR46756">
    <property type="entry name" value="TRANSGELIN"/>
    <property type="match status" value="1"/>
</dbReference>
<feature type="region of interest" description="Disordered" evidence="1">
    <location>
        <begin position="112"/>
        <end position="150"/>
    </location>
</feature>
<dbReference type="GO" id="GO:0005884">
    <property type="term" value="C:actin filament"/>
    <property type="evidence" value="ECO:0007669"/>
    <property type="project" value="TreeGrafter"/>
</dbReference>
<reference evidence="3" key="1">
    <citation type="submission" date="2013-09" db="EMBL/GenBank/DDBJ databases">
        <title>The Genome Sequence of Anopheles maculatus species B.</title>
        <authorList>
            <consortium name="The Broad Institute Genomics Platform"/>
            <person name="Neafsey D.E."/>
            <person name="Besansky N."/>
            <person name="Howell P."/>
            <person name="Walton C."/>
            <person name="Young S.K."/>
            <person name="Zeng Q."/>
            <person name="Gargeya S."/>
            <person name="Fitzgerald M."/>
            <person name="Haas B."/>
            <person name="Abouelleil A."/>
            <person name="Allen A.W."/>
            <person name="Alvarado L."/>
            <person name="Arachchi H.M."/>
            <person name="Berlin A.M."/>
            <person name="Chapman S.B."/>
            <person name="Gainer-Dewar J."/>
            <person name="Goldberg J."/>
            <person name="Griggs A."/>
            <person name="Gujja S."/>
            <person name="Hansen M."/>
            <person name="Howarth C."/>
            <person name="Imamovic A."/>
            <person name="Ireland A."/>
            <person name="Larimer J."/>
            <person name="McCowan C."/>
            <person name="Murphy C."/>
            <person name="Pearson M."/>
            <person name="Poon T.W."/>
            <person name="Priest M."/>
            <person name="Roberts A."/>
            <person name="Saif S."/>
            <person name="Shea T."/>
            <person name="Sisk P."/>
            <person name="Sykes S."/>
            <person name="Wortman J."/>
            <person name="Nusbaum C."/>
            <person name="Birren B."/>
        </authorList>
    </citation>
    <scope>NUCLEOTIDE SEQUENCE [LARGE SCALE GENOMIC DNA]</scope>
    <source>
        <strain evidence="3">maculatus3</strain>
    </source>
</reference>
<name>A0A182T8X7_9DIPT</name>
<dbReference type="GO" id="GO:0035371">
    <property type="term" value="C:microtubule plus-end"/>
    <property type="evidence" value="ECO:0007669"/>
    <property type="project" value="TreeGrafter"/>
</dbReference>
<dbReference type="GO" id="GO:0031110">
    <property type="term" value="P:regulation of microtubule polymerization or depolymerization"/>
    <property type="evidence" value="ECO:0007669"/>
    <property type="project" value="TreeGrafter"/>
</dbReference>
<dbReference type="GO" id="GO:0051764">
    <property type="term" value="P:actin crosslink formation"/>
    <property type="evidence" value="ECO:0007669"/>
    <property type="project" value="TreeGrafter"/>
</dbReference>
<dbReference type="GO" id="GO:0001725">
    <property type="term" value="C:stress fiber"/>
    <property type="evidence" value="ECO:0007669"/>
    <property type="project" value="TreeGrafter"/>
</dbReference>
<dbReference type="AlphaFoldDB" id="A0A182T8X7"/>
<dbReference type="GO" id="GO:0008093">
    <property type="term" value="F:cytoskeletal anchor activity"/>
    <property type="evidence" value="ECO:0007669"/>
    <property type="project" value="TreeGrafter"/>
</dbReference>
<dbReference type="VEuPathDB" id="VectorBase:AMAM022010"/>
<protein>
    <submittedName>
        <fullName evidence="2">Uncharacterized protein</fullName>
    </submittedName>
</protein>
<dbReference type="GO" id="GO:1904825">
    <property type="term" value="P:protein localization to microtubule plus-end"/>
    <property type="evidence" value="ECO:0007669"/>
    <property type="project" value="TreeGrafter"/>
</dbReference>
<organism evidence="2 3">
    <name type="scientific">Anopheles maculatus</name>
    <dbReference type="NCBI Taxonomy" id="74869"/>
    <lineage>
        <taxon>Eukaryota</taxon>
        <taxon>Metazoa</taxon>
        <taxon>Ecdysozoa</taxon>
        <taxon>Arthropoda</taxon>
        <taxon>Hexapoda</taxon>
        <taxon>Insecta</taxon>
        <taxon>Pterygota</taxon>
        <taxon>Neoptera</taxon>
        <taxon>Endopterygota</taxon>
        <taxon>Diptera</taxon>
        <taxon>Nematocera</taxon>
        <taxon>Culicoidea</taxon>
        <taxon>Culicidae</taxon>
        <taxon>Anophelinae</taxon>
        <taxon>Anopheles</taxon>
        <taxon>Anopheles maculatus group</taxon>
    </lineage>
</organism>
<evidence type="ECO:0000313" key="3">
    <source>
        <dbReference type="Proteomes" id="UP000075901"/>
    </source>
</evidence>
<keyword evidence="3" id="KW-1185">Reference proteome</keyword>
<dbReference type="EnsemblMetazoa" id="AMAM022010-RA">
    <property type="protein sequence ID" value="AMAM022010-PA"/>
    <property type="gene ID" value="AMAM022010"/>
</dbReference>
<dbReference type="GO" id="GO:0008017">
    <property type="term" value="F:microtubule binding"/>
    <property type="evidence" value="ECO:0007669"/>
    <property type="project" value="TreeGrafter"/>
</dbReference>
<dbReference type="GO" id="GO:0001578">
    <property type="term" value="P:microtubule bundle formation"/>
    <property type="evidence" value="ECO:0007669"/>
    <property type="project" value="TreeGrafter"/>
</dbReference>
<proteinExistence type="predicted"/>
<reference evidence="2" key="2">
    <citation type="submission" date="2020-05" db="UniProtKB">
        <authorList>
            <consortium name="EnsemblMetazoa"/>
        </authorList>
    </citation>
    <scope>IDENTIFICATION</scope>
    <source>
        <strain evidence="2">maculatus3</strain>
    </source>
</reference>
<evidence type="ECO:0000313" key="2">
    <source>
        <dbReference type="EnsemblMetazoa" id="AMAM022010-PA"/>
    </source>
</evidence>
<dbReference type="Proteomes" id="UP000075901">
    <property type="component" value="Unassembled WGS sequence"/>
</dbReference>
<dbReference type="GO" id="GO:0051015">
    <property type="term" value="F:actin filament binding"/>
    <property type="evidence" value="ECO:0007669"/>
    <property type="project" value="TreeGrafter"/>
</dbReference>
<dbReference type="SUPFAM" id="SSF47576">
    <property type="entry name" value="Calponin-homology domain, CH-domain"/>
    <property type="match status" value="1"/>
</dbReference>
<evidence type="ECO:0000256" key="1">
    <source>
        <dbReference type="SAM" id="MobiDB-lite"/>
    </source>
</evidence>